<dbReference type="AlphaFoldDB" id="A0A327Z9K8"/>
<feature type="domain" description="N-acetyltransferase" evidence="1">
    <location>
        <begin position="1"/>
        <end position="166"/>
    </location>
</feature>
<dbReference type="PROSITE" id="PS51186">
    <property type="entry name" value="GNAT"/>
    <property type="match status" value="1"/>
</dbReference>
<reference evidence="2 3" key="1">
    <citation type="submission" date="2018-06" db="EMBL/GenBank/DDBJ databases">
        <title>Genomic Encyclopedia of Type Strains, Phase III (KMG-III): the genomes of soil and plant-associated and newly described type strains.</title>
        <authorList>
            <person name="Whitman W."/>
        </authorList>
    </citation>
    <scope>NUCLEOTIDE SEQUENCE [LARGE SCALE GENOMIC DNA]</scope>
    <source>
        <strain evidence="2 3">CGMCC 4.7090</strain>
    </source>
</reference>
<evidence type="ECO:0000313" key="3">
    <source>
        <dbReference type="Proteomes" id="UP000249341"/>
    </source>
</evidence>
<proteinExistence type="predicted"/>
<dbReference type="RefSeq" id="WP_111650648.1">
    <property type="nucleotide sequence ID" value="NZ_JACHWI010000006.1"/>
</dbReference>
<keyword evidence="2" id="KW-0689">Ribosomal protein</keyword>
<name>A0A327Z9K8_9ACTN</name>
<dbReference type="Gene3D" id="3.40.630.30">
    <property type="match status" value="1"/>
</dbReference>
<dbReference type="SUPFAM" id="SSF55729">
    <property type="entry name" value="Acyl-CoA N-acyltransferases (Nat)"/>
    <property type="match status" value="1"/>
</dbReference>
<keyword evidence="3" id="KW-1185">Reference proteome</keyword>
<dbReference type="CDD" id="cd04301">
    <property type="entry name" value="NAT_SF"/>
    <property type="match status" value="1"/>
</dbReference>
<dbReference type="Pfam" id="PF00583">
    <property type="entry name" value="Acetyltransf_1"/>
    <property type="match status" value="1"/>
</dbReference>
<keyword evidence="2" id="KW-0687">Ribonucleoprotein</keyword>
<dbReference type="GO" id="GO:0005840">
    <property type="term" value="C:ribosome"/>
    <property type="evidence" value="ECO:0007669"/>
    <property type="project" value="UniProtKB-KW"/>
</dbReference>
<sequence length="166" mass="18203">MKIRPAVVADADALAEVHVLGWQAAYRGMMPQEYLDGLSVADRADGWRNWLTTIQPPQAILVLDPGVAGFVTVGADDEEPGVGRVYAIYVRPGSWGQGRGQALMAAGVRQLALPGLGFSEATLWVLEANVRARRFYEAAGWFADGGMLVDESRGFPLEEIRYRRRL</sequence>
<comment type="caution">
    <text evidence="2">The sequence shown here is derived from an EMBL/GenBank/DDBJ whole genome shotgun (WGS) entry which is preliminary data.</text>
</comment>
<organism evidence="2 3">
    <name type="scientific">Actinoplanes lutulentus</name>
    <dbReference type="NCBI Taxonomy" id="1287878"/>
    <lineage>
        <taxon>Bacteria</taxon>
        <taxon>Bacillati</taxon>
        <taxon>Actinomycetota</taxon>
        <taxon>Actinomycetes</taxon>
        <taxon>Micromonosporales</taxon>
        <taxon>Micromonosporaceae</taxon>
        <taxon>Actinoplanes</taxon>
    </lineage>
</organism>
<accession>A0A327Z9K8</accession>
<dbReference type="OrthoDB" id="5243635at2"/>
<protein>
    <submittedName>
        <fullName evidence="2">Ribosomal protein S18 acetylase RimI-like enzyme</fullName>
    </submittedName>
</protein>
<dbReference type="InterPro" id="IPR016181">
    <property type="entry name" value="Acyl_CoA_acyltransferase"/>
</dbReference>
<dbReference type="InterPro" id="IPR000182">
    <property type="entry name" value="GNAT_dom"/>
</dbReference>
<dbReference type="GO" id="GO:0016747">
    <property type="term" value="F:acyltransferase activity, transferring groups other than amino-acyl groups"/>
    <property type="evidence" value="ECO:0007669"/>
    <property type="project" value="InterPro"/>
</dbReference>
<dbReference type="Proteomes" id="UP000249341">
    <property type="component" value="Unassembled WGS sequence"/>
</dbReference>
<gene>
    <name evidence="2" type="ORF">B0I29_10999</name>
</gene>
<evidence type="ECO:0000313" key="2">
    <source>
        <dbReference type="EMBL" id="RAK35626.1"/>
    </source>
</evidence>
<evidence type="ECO:0000259" key="1">
    <source>
        <dbReference type="PROSITE" id="PS51186"/>
    </source>
</evidence>
<dbReference type="EMBL" id="QLMJ01000009">
    <property type="protein sequence ID" value="RAK35626.1"/>
    <property type="molecule type" value="Genomic_DNA"/>
</dbReference>